<dbReference type="GO" id="GO:0004674">
    <property type="term" value="F:protein serine/threonine kinase activity"/>
    <property type="evidence" value="ECO:0007669"/>
    <property type="project" value="UniProtKB-KW"/>
</dbReference>
<dbReference type="AlphaFoldDB" id="A0A9D2EYK6"/>
<reference evidence="5" key="2">
    <citation type="submission" date="2021-04" db="EMBL/GenBank/DDBJ databases">
        <authorList>
            <person name="Gilroy R."/>
        </authorList>
    </citation>
    <scope>NUCLEOTIDE SEQUENCE</scope>
    <source>
        <strain evidence="5">ChiHjej12B11-14209</strain>
    </source>
</reference>
<keyword evidence="1" id="KW-0723">Serine/threonine-protein kinase</keyword>
<dbReference type="Proteomes" id="UP000824062">
    <property type="component" value="Unassembled WGS sequence"/>
</dbReference>
<keyword evidence="2" id="KW-0808">Transferase</keyword>
<dbReference type="GO" id="GO:0005524">
    <property type="term" value="F:ATP binding"/>
    <property type="evidence" value="ECO:0007669"/>
    <property type="project" value="InterPro"/>
</dbReference>
<evidence type="ECO:0000313" key="5">
    <source>
        <dbReference type="EMBL" id="HIZ45626.1"/>
    </source>
</evidence>
<evidence type="ECO:0000256" key="1">
    <source>
        <dbReference type="ARBA" id="ARBA00022527"/>
    </source>
</evidence>
<keyword evidence="3" id="KW-0547">Nucleotide-binding</keyword>
<organism evidence="5 6">
    <name type="scientific">Candidatus Olsenella pullistercoris</name>
    <dbReference type="NCBI Taxonomy" id="2838712"/>
    <lineage>
        <taxon>Bacteria</taxon>
        <taxon>Bacillati</taxon>
        <taxon>Actinomycetota</taxon>
        <taxon>Coriobacteriia</taxon>
        <taxon>Coriobacteriales</taxon>
        <taxon>Atopobiaceae</taxon>
        <taxon>Olsenella</taxon>
    </lineage>
</organism>
<dbReference type="EMBL" id="DXBM01000013">
    <property type="protein sequence ID" value="HIZ45626.1"/>
    <property type="molecule type" value="Genomic_DNA"/>
</dbReference>
<evidence type="ECO:0000256" key="3">
    <source>
        <dbReference type="ARBA" id="ARBA00022741"/>
    </source>
</evidence>
<accession>A0A9D2EYK6</accession>
<reference evidence="5" key="1">
    <citation type="journal article" date="2021" name="PeerJ">
        <title>Extensive microbial diversity within the chicken gut microbiome revealed by metagenomics and culture.</title>
        <authorList>
            <person name="Gilroy R."/>
            <person name="Ravi A."/>
            <person name="Getino M."/>
            <person name="Pursley I."/>
            <person name="Horton D.L."/>
            <person name="Alikhan N.F."/>
            <person name="Baker D."/>
            <person name="Gharbi K."/>
            <person name="Hall N."/>
            <person name="Watson M."/>
            <person name="Adriaenssens E.M."/>
            <person name="Foster-Nyarko E."/>
            <person name="Jarju S."/>
            <person name="Secka A."/>
            <person name="Antonio M."/>
            <person name="Oren A."/>
            <person name="Chaudhuri R.R."/>
            <person name="La Ragione R."/>
            <person name="Hildebrand F."/>
            <person name="Pallen M.J."/>
        </authorList>
    </citation>
    <scope>NUCLEOTIDE SEQUENCE</scope>
    <source>
        <strain evidence="5">ChiHjej12B11-14209</strain>
    </source>
</reference>
<keyword evidence="4 5" id="KW-0418">Kinase</keyword>
<dbReference type="PANTHER" id="PTHR31756:SF3">
    <property type="entry name" value="PYRUVATE, PHOSPHATE DIKINASE REGULATORY PROTEIN 1, CHLOROPLASTIC"/>
    <property type="match status" value="1"/>
</dbReference>
<evidence type="ECO:0000256" key="4">
    <source>
        <dbReference type="ARBA" id="ARBA00022777"/>
    </source>
</evidence>
<protein>
    <submittedName>
        <fullName evidence="5">Kinase/pyrophosphorylase</fullName>
    </submittedName>
</protein>
<dbReference type="InterPro" id="IPR005177">
    <property type="entry name" value="Kinase-pyrophosphorylase"/>
</dbReference>
<dbReference type="PANTHER" id="PTHR31756">
    <property type="entry name" value="PYRUVATE, PHOSPHATE DIKINASE REGULATORY PROTEIN 1, CHLOROPLASTIC"/>
    <property type="match status" value="1"/>
</dbReference>
<evidence type="ECO:0000313" key="6">
    <source>
        <dbReference type="Proteomes" id="UP000824062"/>
    </source>
</evidence>
<gene>
    <name evidence="5" type="ORF">IAA19_01175</name>
</gene>
<dbReference type="Pfam" id="PF03618">
    <property type="entry name" value="Kinase-PPPase"/>
    <property type="match status" value="1"/>
</dbReference>
<name>A0A9D2EYK6_9ACTN</name>
<evidence type="ECO:0000256" key="2">
    <source>
        <dbReference type="ARBA" id="ARBA00022679"/>
    </source>
</evidence>
<comment type="caution">
    <text evidence="5">The sequence shown here is derived from an EMBL/GenBank/DDBJ whole genome shotgun (WGS) entry which is preliminary data.</text>
</comment>
<sequence length="137" mass="14885">MAKLDLDDDIFGQVVPLIYVLSDSRGETANTVVMAAAAQFGDGSVDIERLSNVKDVDSVRVYFDEHYDADRPCAVFHTFANGILRREIRRELDRRGIPSIDLLGPAVTVISTLTGEEPTRAIGAVYKDDGKGEGAAN</sequence>
<proteinExistence type="predicted"/>